<dbReference type="CDD" id="cd00067">
    <property type="entry name" value="GAL4"/>
    <property type="match status" value="1"/>
</dbReference>
<dbReference type="PROSITE" id="PS50048">
    <property type="entry name" value="ZN2_CY6_FUNGAL_2"/>
    <property type="match status" value="1"/>
</dbReference>
<comment type="caution">
    <text evidence="4">The sequence shown here is derived from an EMBL/GenBank/DDBJ whole genome shotgun (WGS) entry which is preliminary data.</text>
</comment>
<feature type="domain" description="Zn(2)-C6 fungal-type" evidence="3">
    <location>
        <begin position="248"/>
        <end position="276"/>
    </location>
</feature>
<feature type="compositionally biased region" description="Polar residues" evidence="2">
    <location>
        <begin position="221"/>
        <end position="242"/>
    </location>
</feature>
<reference evidence="4" key="1">
    <citation type="journal article" date="2020" name="Stud. Mycol.">
        <title>101 Dothideomycetes genomes: a test case for predicting lifestyles and emergence of pathogens.</title>
        <authorList>
            <person name="Haridas S."/>
            <person name="Albert R."/>
            <person name="Binder M."/>
            <person name="Bloem J."/>
            <person name="Labutti K."/>
            <person name="Salamov A."/>
            <person name="Andreopoulos B."/>
            <person name="Baker S."/>
            <person name="Barry K."/>
            <person name="Bills G."/>
            <person name="Bluhm B."/>
            <person name="Cannon C."/>
            <person name="Castanera R."/>
            <person name="Culley D."/>
            <person name="Daum C."/>
            <person name="Ezra D."/>
            <person name="Gonzalez J."/>
            <person name="Henrissat B."/>
            <person name="Kuo A."/>
            <person name="Liang C."/>
            <person name="Lipzen A."/>
            <person name="Lutzoni F."/>
            <person name="Magnuson J."/>
            <person name="Mondo S."/>
            <person name="Nolan M."/>
            <person name="Ohm R."/>
            <person name="Pangilinan J."/>
            <person name="Park H.-J."/>
            <person name="Ramirez L."/>
            <person name="Alfaro M."/>
            <person name="Sun H."/>
            <person name="Tritt A."/>
            <person name="Yoshinaga Y."/>
            <person name="Zwiers L.-H."/>
            <person name="Turgeon B."/>
            <person name="Goodwin S."/>
            <person name="Spatafora J."/>
            <person name="Crous P."/>
            <person name="Grigoriev I."/>
        </authorList>
    </citation>
    <scope>NUCLEOTIDE SEQUENCE</scope>
    <source>
        <strain evidence="4">ATCC 74209</strain>
    </source>
</reference>
<dbReference type="EMBL" id="ML994239">
    <property type="protein sequence ID" value="KAF2197405.1"/>
    <property type="molecule type" value="Genomic_DNA"/>
</dbReference>
<evidence type="ECO:0000313" key="5">
    <source>
        <dbReference type="Proteomes" id="UP000799536"/>
    </source>
</evidence>
<sequence>MNTERPAVAAPGRGYMGNFFSQLENSPLFITHFLPIPLLSITFLLSAHVPLPQPVFLSLRLTAMTPSKKTIYPDPTEEDPHWVHGIFLDPLAGGQLLPFQKRQDRRRQLNFAQQQRNLEEAHRQREIRYAQQQQQEIDHIQQQQQWQLGEAYRQQEIEYARHHPHHHQQQQHQRRHCTGPFQCGHVEQPSYQYNVIVPAPSSFQVQMHSPFSLGTPYIPHEQSSPQDGSTIPDYTNPSTESTLSRHRPCTRCRKLHAKCDKQEPCSNCFKAREVCVPQDVRKRNARPKSCASGRDPQQH</sequence>
<evidence type="ECO:0000256" key="1">
    <source>
        <dbReference type="ARBA" id="ARBA00023242"/>
    </source>
</evidence>
<evidence type="ECO:0000256" key="2">
    <source>
        <dbReference type="SAM" id="MobiDB-lite"/>
    </source>
</evidence>
<name>A0A9P4MUW0_9PLEO</name>
<evidence type="ECO:0000259" key="3">
    <source>
        <dbReference type="PROSITE" id="PS50048"/>
    </source>
</evidence>
<dbReference type="InterPro" id="IPR036864">
    <property type="entry name" value="Zn2-C6_fun-type_DNA-bd_sf"/>
</dbReference>
<dbReference type="Gene3D" id="4.10.240.10">
    <property type="entry name" value="Zn(2)-C6 fungal-type DNA-binding domain"/>
    <property type="match status" value="1"/>
</dbReference>
<feature type="region of interest" description="Disordered" evidence="2">
    <location>
        <begin position="220"/>
        <end position="243"/>
    </location>
</feature>
<dbReference type="GO" id="GO:0000981">
    <property type="term" value="F:DNA-binding transcription factor activity, RNA polymerase II-specific"/>
    <property type="evidence" value="ECO:0007669"/>
    <property type="project" value="InterPro"/>
</dbReference>
<dbReference type="AlphaFoldDB" id="A0A9P4MUW0"/>
<keyword evidence="5" id="KW-1185">Reference proteome</keyword>
<proteinExistence type="predicted"/>
<dbReference type="SUPFAM" id="SSF57701">
    <property type="entry name" value="Zn2/Cys6 DNA-binding domain"/>
    <property type="match status" value="1"/>
</dbReference>
<dbReference type="Pfam" id="PF00172">
    <property type="entry name" value="Zn_clus"/>
    <property type="match status" value="1"/>
</dbReference>
<evidence type="ECO:0000313" key="4">
    <source>
        <dbReference type="EMBL" id="KAF2197405.1"/>
    </source>
</evidence>
<gene>
    <name evidence="4" type="ORF">GQ43DRAFT_475472</name>
</gene>
<accession>A0A9P4MUW0</accession>
<organism evidence="4 5">
    <name type="scientific">Delitschia confertaspora ATCC 74209</name>
    <dbReference type="NCBI Taxonomy" id="1513339"/>
    <lineage>
        <taxon>Eukaryota</taxon>
        <taxon>Fungi</taxon>
        <taxon>Dikarya</taxon>
        <taxon>Ascomycota</taxon>
        <taxon>Pezizomycotina</taxon>
        <taxon>Dothideomycetes</taxon>
        <taxon>Pleosporomycetidae</taxon>
        <taxon>Pleosporales</taxon>
        <taxon>Delitschiaceae</taxon>
        <taxon>Delitschia</taxon>
    </lineage>
</organism>
<dbReference type="InterPro" id="IPR001138">
    <property type="entry name" value="Zn2Cys6_DnaBD"/>
</dbReference>
<dbReference type="GO" id="GO:0008270">
    <property type="term" value="F:zinc ion binding"/>
    <property type="evidence" value="ECO:0007669"/>
    <property type="project" value="InterPro"/>
</dbReference>
<dbReference type="SMART" id="SM00066">
    <property type="entry name" value="GAL4"/>
    <property type="match status" value="1"/>
</dbReference>
<keyword evidence="1" id="KW-0539">Nucleus</keyword>
<dbReference type="OrthoDB" id="4337792at2759"/>
<dbReference type="Proteomes" id="UP000799536">
    <property type="component" value="Unassembled WGS sequence"/>
</dbReference>
<protein>
    <recommendedName>
        <fullName evidence="3">Zn(2)-C6 fungal-type domain-containing protein</fullName>
    </recommendedName>
</protein>